<feature type="coiled-coil region" evidence="8">
    <location>
        <begin position="223"/>
        <end position="250"/>
    </location>
</feature>
<dbReference type="Proteomes" id="UP000887567">
    <property type="component" value="Unplaced"/>
</dbReference>
<evidence type="ECO:0000256" key="8">
    <source>
        <dbReference type="SAM" id="Coils"/>
    </source>
</evidence>
<evidence type="ECO:0000256" key="3">
    <source>
        <dbReference type="ARBA" id="ARBA00023015"/>
    </source>
</evidence>
<dbReference type="PANTHER" id="PTHR12548:SF9">
    <property type="entry name" value="TRANSCRIPTION FACTOR DP"/>
    <property type="match status" value="1"/>
</dbReference>
<dbReference type="GeneID" id="114576196"/>
<dbReference type="SMART" id="SM01372">
    <property type="entry name" value="E2F_TDP"/>
    <property type="match status" value="1"/>
</dbReference>
<dbReference type="Gene3D" id="1.10.10.10">
    <property type="entry name" value="Winged helix-like DNA-binding domain superfamily/Winged helix DNA-binding domain"/>
    <property type="match status" value="1"/>
</dbReference>
<dbReference type="PANTHER" id="PTHR12548">
    <property type="entry name" value="TRANSCRIPTION FACTOR DP"/>
    <property type="match status" value="1"/>
</dbReference>
<keyword evidence="3 7" id="KW-0805">Transcription regulation</keyword>
<organism evidence="12 13">
    <name type="scientific">Exaiptasia diaphana</name>
    <name type="common">Tropical sea anemone</name>
    <name type="synonym">Aiptasia pulchella</name>
    <dbReference type="NCBI Taxonomy" id="2652724"/>
    <lineage>
        <taxon>Eukaryota</taxon>
        <taxon>Metazoa</taxon>
        <taxon>Cnidaria</taxon>
        <taxon>Anthozoa</taxon>
        <taxon>Hexacorallia</taxon>
        <taxon>Actiniaria</taxon>
        <taxon>Aiptasiidae</taxon>
        <taxon>Exaiptasia</taxon>
    </lineage>
</organism>
<feature type="transmembrane region" description="Helical" evidence="9">
    <location>
        <begin position="91"/>
        <end position="115"/>
    </location>
</feature>
<sequence length="337" mass="37765">MNKKEHESVFLPLSQGDRKAKPSSSKKINQSRSSNFCFHNLTIAVSLASLYYNLTIAVSLASLYFYCNLTIAVSLASLYCNLTIAVSLASLYCNLTIAVSLASLYCNLTIAVSLASLYCNLTIAVSLASLYCNLTIAVSLASLYCNLTIAVSLASLYCNLTIAVSLASLYCNLTIALLNEMDNGIDKEKATRRIYDVLNVFEAMDIISRNGRNINWLGSSQEEQKLKTEKEVLEKEVEKKTKELEQLIMQSETYTSLLLSKKNVVKDQQQGVINLPFIAVRTSKNTKIQCYTSSDGFQYLFRFERPFDILDNTEVLQRMISTYNRKNDDCHNHSPNK</sequence>
<dbReference type="InterPro" id="IPR003316">
    <property type="entry name" value="E2F_WHTH_DNA-bd_dom"/>
</dbReference>
<name>A0A913YRU7_EXADI</name>
<dbReference type="SUPFAM" id="SSF144074">
    <property type="entry name" value="E2F-DP heterodimerization region"/>
    <property type="match status" value="1"/>
</dbReference>
<dbReference type="GO" id="GO:0051726">
    <property type="term" value="P:regulation of cell cycle"/>
    <property type="evidence" value="ECO:0007669"/>
    <property type="project" value="InterPro"/>
</dbReference>
<comment type="subcellular location">
    <subcellularLocation>
        <location evidence="1 7">Nucleus</location>
    </subcellularLocation>
</comment>
<dbReference type="Pfam" id="PF08781">
    <property type="entry name" value="DP"/>
    <property type="match status" value="1"/>
</dbReference>
<dbReference type="GO" id="GO:0005634">
    <property type="term" value="C:nucleus"/>
    <property type="evidence" value="ECO:0007669"/>
    <property type="project" value="UniProtKB-SubCell"/>
</dbReference>
<evidence type="ECO:0000259" key="11">
    <source>
        <dbReference type="SMART" id="SM01372"/>
    </source>
</evidence>
<dbReference type="InterPro" id="IPR015648">
    <property type="entry name" value="Transcrpt_fac_DP"/>
</dbReference>
<evidence type="ECO:0000313" key="12">
    <source>
        <dbReference type="EnsemblMetazoa" id="XP_028518225.1"/>
    </source>
</evidence>
<feature type="domain" description="E2F/DP family winged-helix DNA-binding" evidence="11">
    <location>
        <begin position="148"/>
        <end position="218"/>
    </location>
</feature>
<dbReference type="EnsemblMetazoa" id="XM_028662424.1">
    <property type="protein sequence ID" value="XP_028518225.1"/>
    <property type="gene ID" value="LOC114576196"/>
</dbReference>
<evidence type="ECO:0000256" key="1">
    <source>
        <dbReference type="ARBA" id="ARBA00004123"/>
    </source>
</evidence>
<feature type="transmembrane region" description="Helical" evidence="9">
    <location>
        <begin position="60"/>
        <end position="79"/>
    </location>
</feature>
<feature type="domain" description="Transcription factor DP C-terminal" evidence="10">
    <location>
        <begin position="221"/>
        <end position="337"/>
    </location>
</feature>
<dbReference type="InterPro" id="IPR037241">
    <property type="entry name" value="E2F-DP_heterodim"/>
</dbReference>
<dbReference type="GO" id="GO:0000977">
    <property type="term" value="F:RNA polymerase II transcription regulatory region sequence-specific DNA binding"/>
    <property type="evidence" value="ECO:0007669"/>
    <property type="project" value="TreeGrafter"/>
</dbReference>
<feature type="transmembrane region" description="Helical" evidence="9">
    <location>
        <begin position="156"/>
        <end position="178"/>
    </location>
</feature>
<dbReference type="Pfam" id="PF02319">
    <property type="entry name" value="WHD_E2F_TDP"/>
    <property type="match status" value="1"/>
</dbReference>
<protein>
    <submittedName>
        <fullName evidence="12">Uncharacterized protein</fullName>
    </submittedName>
</protein>
<proteinExistence type="inferred from homology"/>
<evidence type="ECO:0000256" key="9">
    <source>
        <dbReference type="SAM" id="Phobius"/>
    </source>
</evidence>
<dbReference type="OrthoDB" id="552115at2759"/>
<dbReference type="InterPro" id="IPR036388">
    <property type="entry name" value="WH-like_DNA-bd_sf"/>
</dbReference>
<evidence type="ECO:0000256" key="4">
    <source>
        <dbReference type="ARBA" id="ARBA00023125"/>
    </source>
</evidence>
<dbReference type="InterPro" id="IPR038168">
    <property type="entry name" value="TF_DP_C_sf"/>
</dbReference>
<evidence type="ECO:0000256" key="2">
    <source>
        <dbReference type="ARBA" id="ARBA00010940"/>
    </source>
</evidence>
<comment type="similarity">
    <text evidence="2 7">Belongs to the E2F/DP family.</text>
</comment>
<dbReference type="InterPro" id="IPR014889">
    <property type="entry name" value="Transc_factor_DP_C"/>
</dbReference>
<dbReference type="RefSeq" id="XP_028518225.1">
    <property type="nucleotide sequence ID" value="XM_028662424.1"/>
</dbReference>
<keyword evidence="9" id="KW-0472">Membrane</keyword>
<dbReference type="SUPFAM" id="SSF46785">
    <property type="entry name" value="Winged helix' DNA-binding domain"/>
    <property type="match status" value="1"/>
</dbReference>
<evidence type="ECO:0000259" key="10">
    <source>
        <dbReference type="SMART" id="SM01138"/>
    </source>
</evidence>
<evidence type="ECO:0000256" key="7">
    <source>
        <dbReference type="RuleBase" id="RU003796"/>
    </source>
</evidence>
<keyword evidence="8" id="KW-0175">Coiled coil</keyword>
<keyword evidence="6 7" id="KW-0539">Nucleus</keyword>
<evidence type="ECO:0000313" key="13">
    <source>
        <dbReference type="Proteomes" id="UP000887567"/>
    </source>
</evidence>
<evidence type="ECO:0000256" key="5">
    <source>
        <dbReference type="ARBA" id="ARBA00023163"/>
    </source>
</evidence>
<feature type="transmembrane region" description="Helical" evidence="9">
    <location>
        <begin position="121"/>
        <end position="144"/>
    </location>
</feature>
<reference evidence="12" key="1">
    <citation type="submission" date="2022-11" db="UniProtKB">
        <authorList>
            <consortium name="EnsemblMetazoa"/>
        </authorList>
    </citation>
    <scope>IDENTIFICATION</scope>
</reference>
<evidence type="ECO:0000256" key="6">
    <source>
        <dbReference type="ARBA" id="ARBA00023242"/>
    </source>
</evidence>
<accession>A0A913YRU7</accession>
<keyword evidence="4 7" id="KW-0238">DNA-binding</keyword>
<keyword evidence="9" id="KW-1133">Transmembrane helix</keyword>
<feature type="transmembrane region" description="Helical" evidence="9">
    <location>
        <begin position="36"/>
        <end position="54"/>
    </location>
</feature>
<dbReference type="SMART" id="SM01138">
    <property type="entry name" value="DP"/>
    <property type="match status" value="1"/>
</dbReference>
<dbReference type="KEGG" id="epa:114576196"/>
<dbReference type="AlphaFoldDB" id="A0A913YRU7"/>
<keyword evidence="13" id="KW-1185">Reference proteome</keyword>
<keyword evidence="9" id="KW-0812">Transmembrane</keyword>
<dbReference type="InterPro" id="IPR036390">
    <property type="entry name" value="WH_DNA-bd_sf"/>
</dbReference>
<keyword evidence="5 7" id="KW-0804">Transcription</keyword>
<dbReference type="GO" id="GO:0005667">
    <property type="term" value="C:transcription regulator complex"/>
    <property type="evidence" value="ECO:0007669"/>
    <property type="project" value="InterPro"/>
</dbReference>
<dbReference type="GO" id="GO:0000981">
    <property type="term" value="F:DNA-binding transcription factor activity, RNA polymerase II-specific"/>
    <property type="evidence" value="ECO:0007669"/>
    <property type="project" value="TreeGrafter"/>
</dbReference>
<dbReference type="Gene3D" id="1.20.140.80">
    <property type="entry name" value="Transcription factor DP"/>
    <property type="match status" value="1"/>
</dbReference>